<name>A0ABW5NAM4_9FLAO</name>
<dbReference type="RefSeq" id="WP_378298267.1">
    <property type="nucleotide sequence ID" value="NZ_JBHULX010000033.1"/>
</dbReference>
<organism evidence="1 2">
    <name type="scientific">Aquimarina hainanensis</name>
    <dbReference type="NCBI Taxonomy" id="1578017"/>
    <lineage>
        <taxon>Bacteria</taxon>
        <taxon>Pseudomonadati</taxon>
        <taxon>Bacteroidota</taxon>
        <taxon>Flavobacteriia</taxon>
        <taxon>Flavobacteriales</taxon>
        <taxon>Flavobacteriaceae</taxon>
        <taxon>Aquimarina</taxon>
    </lineage>
</organism>
<protein>
    <submittedName>
        <fullName evidence="1">Uncharacterized protein</fullName>
    </submittedName>
</protein>
<keyword evidence="2" id="KW-1185">Reference proteome</keyword>
<comment type="caution">
    <text evidence="1">The sequence shown here is derived from an EMBL/GenBank/DDBJ whole genome shotgun (WGS) entry which is preliminary data.</text>
</comment>
<evidence type="ECO:0000313" key="2">
    <source>
        <dbReference type="Proteomes" id="UP001597459"/>
    </source>
</evidence>
<dbReference type="EMBL" id="JBHULX010000033">
    <property type="protein sequence ID" value="MFD2592301.1"/>
    <property type="molecule type" value="Genomic_DNA"/>
</dbReference>
<proteinExistence type="predicted"/>
<gene>
    <name evidence="1" type="ORF">ACFSTE_15795</name>
</gene>
<sequence length="188" mass="21458">MYSDEAIASLIDRIGFGSSHEVSIDTSNAVGTSKRLFSSFHSLVSIHNLYETTEIVDMESVPFNEYLKQLKTDTVYFVLGRILDTHEDYQYEKDYSKLIIERPQIFDDAIGYRVACKSIEQMISTNRRNATVRQAEGAYQALKIELEGLKVDGDVRSVGIKSDLRNAIRKAQKVIFPKRIIIDNAKIW</sequence>
<evidence type="ECO:0000313" key="1">
    <source>
        <dbReference type="EMBL" id="MFD2592301.1"/>
    </source>
</evidence>
<dbReference type="Proteomes" id="UP001597459">
    <property type="component" value="Unassembled WGS sequence"/>
</dbReference>
<reference evidence="2" key="1">
    <citation type="journal article" date="2019" name="Int. J. Syst. Evol. Microbiol.">
        <title>The Global Catalogue of Microorganisms (GCM) 10K type strain sequencing project: providing services to taxonomists for standard genome sequencing and annotation.</title>
        <authorList>
            <consortium name="The Broad Institute Genomics Platform"/>
            <consortium name="The Broad Institute Genome Sequencing Center for Infectious Disease"/>
            <person name="Wu L."/>
            <person name="Ma J."/>
        </authorList>
    </citation>
    <scope>NUCLEOTIDE SEQUENCE [LARGE SCALE GENOMIC DNA]</scope>
    <source>
        <strain evidence="2">KCTC 42423</strain>
    </source>
</reference>
<accession>A0ABW5NAM4</accession>